<evidence type="ECO:0000259" key="7">
    <source>
        <dbReference type="Pfam" id="PF00884"/>
    </source>
</evidence>
<keyword evidence="2" id="KW-0479">Metal-binding</keyword>
<feature type="transmembrane region" description="Helical" evidence="6">
    <location>
        <begin position="696"/>
        <end position="716"/>
    </location>
</feature>
<dbReference type="InterPro" id="IPR024607">
    <property type="entry name" value="Sulfatase_CS"/>
</dbReference>
<evidence type="ECO:0000256" key="5">
    <source>
        <dbReference type="ARBA" id="ARBA00023180"/>
    </source>
</evidence>
<dbReference type="Gene3D" id="3.40.720.10">
    <property type="entry name" value="Alkaline Phosphatase, subunit A"/>
    <property type="match status" value="1"/>
</dbReference>
<evidence type="ECO:0000313" key="9">
    <source>
        <dbReference type="Proteomes" id="UP000019335"/>
    </source>
</evidence>
<dbReference type="AlphaFoldDB" id="W7TKB4"/>
<dbReference type="CDD" id="cd16029">
    <property type="entry name" value="4-S"/>
    <property type="match status" value="1"/>
</dbReference>
<evidence type="ECO:0000256" key="6">
    <source>
        <dbReference type="SAM" id="Phobius"/>
    </source>
</evidence>
<evidence type="ECO:0000313" key="8">
    <source>
        <dbReference type="EMBL" id="EWM21179.1"/>
    </source>
</evidence>
<gene>
    <name evidence="8" type="ORF">Naga_100111g14</name>
</gene>
<dbReference type="OrthoDB" id="408574at2759"/>
<dbReference type="GO" id="GO:0008484">
    <property type="term" value="F:sulfuric ester hydrolase activity"/>
    <property type="evidence" value="ECO:0007669"/>
    <property type="project" value="InterPro"/>
</dbReference>
<dbReference type="Pfam" id="PF00884">
    <property type="entry name" value="Sulfatase"/>
    <property type="match status" value="1"/>
</dbReference>
<protein>
    <submittedName>
        <fullName evidence="8">Arylsulfatase j</fullName>
    </submittedName>
</protein>
<dbReference type="InterPro" id="IPR000917">
    <property type="entry name" value="Sulfatase_N"/>
</dbReference>
<proteinExistence type="inferred from homology"/>
<keyword evidence="9" id="KW-1185">Reference proteome</keyword>
<feature type="domain" description="Sulfatase N-terminal" evidence="7">
    <location>
        <begin position="94"/>
        <end position="419"/>
    </location>
</feature>
<dbReference type="PANTHER" id="PTHR10342">
    <property type="entry name" value="ARYLSULFATASE"/>
    <property type="match status" value="1"/>
</dbReference>
<name>W7TKB4_9STRA</name>
<keyword evidence="6" id="KW-1133">Transmembrane helix</keyword>
<dbReference type="GO" id="GO:0046872">
    <property type="term" value="F:metal ion binding"/>
    <property type="evidence" value="ECO:0007669"/>
    <property type="project" value="UniProtKB-KW"/>
</dbReference>
<dbReference type="PROSITE" id="PS00523">
    <property type="entry name" value="SULFATASE_1"/>
    <property type="match status" value="1"/>
</dbReference>
<dbReference type="Gene3D" id="3.30.1120.10">
    <property type="match status" value="1"/>
</dbReference>
<evidence type="ECO:0000256" key="4">
    <source>
        <dbReference type="ARBA" id="ARBA00022837"/>
    </source>
</evidence>
<comment type="similarity">
    <text evidence="1">Belongs to the sulfatase family.</text>
</comment>
<keyword evidence="3" id="KW-0378">Hydrolase</keyword>
<keyword evidence="5" id="KW-0325">Glycoprotein</keyword>
<dbReference type="PANTHER" id="PTHR10342:SF274">
    <property type="entry name" value="ARYLSULFATASE B"/>
    <property type="match status" value="1"/>
</dbReference>
<accession>W7TKB4</accession>
<evidence type="ECO:0000256" key="3">
    <source>
        <dbReference type="ARBA" id="ARBA00022801"/>
    </source>
</evidence>
<sequence length="735" mass="83023">MSYYIQDRNHISVEIQIRLPLSSAAYWCRHHTMRNSSTKRKTWTVSLRKSIHRFFHPQYITSAVMLILLAISSPSIPCVKASTMAKNPQIAKPPHVLMIVVDDAGVQDVGYNASPESPLRGKTPVLDSLAAESVRLKEYYVHPVCTPTRAALLTGRYAVNVGMPFPLIGDAISGLDGSIPTLPEMLKSEANYSTHLVGKWHLGAAKAKNRPLARGFDSFYGLLGASFDHYTKKMGEVRDLWKNEAEVPAKEVDEKEHATTLFSREAVKVIEEHSARGHAGAKDGDMDPLFLYLAYSAPHAPLQADEKFMKLCSDVPNRHRRTFCAMMAQLDEGIGNVTASLKAHGMWEDTVVVFTSDNGGYFLVGGFNYNYRGGKSGGWEGGVRVPAFIRAPKRYNFAPRDFRGMAHVADWMPTLMGMATGREEGRERMGDGYDLRKAFRGDEEGGKEKSPRNEALLQLDIFQNTSAYRSGCFKLLLGCPGITELSLEPTETLWVVKDEEEEEKEEGEEENGVRKISPFMRDVEAKLLEWIADLLDAIMSPANNQGIKYLAFLNIALFNDWWTRTSFFNFLNSRYQDLTMWKGTLGEHGPVLDWNRDYGPKIMLYNLCEDPEERHNLAFKKGGKYVVDRLYREMMSIVKDAPLQFAGDLVISLPGERGRNHSEFPSQPFLQEAEDISTFAWVLDRGFHALNRRITYLVHGLSVLLLLTIVWGWCVVESIFEEKRRKREIGALKKE</sequence>
<dbReference type="Proteomes" id="UP000019335">
    <property type="component" value="Unassembled WGS sequence"/>
</dbReference>
<organism evidence="8 9">
    <name type="scientific">Nannochloropsis gaditana</name>
    <dbReference type="NCBI Taxonomy" id="72520"/>
    <lineage>
        <taxon>Eukaryota</taxon>
        <taxon>Sar</taxon>
        <taxon>Stramenopiles</taxon>
        <taxon>Ochrophyta</taxon>
        <taxon>Eustigmatophyceae</taxon>
        <taxon>Eustigmatales</taxon>
        <taxon>Monodopsidaceae</taxon>
        <taxon>Nannochloropsis</taxon>
    </lineage>
</organism>
<dbReference type="InterPro" id="IPR047115">
    <property type="entry name" value="ARSB"/>
</dbReference>
<dbReference type="InterPro" id="IPR017850">
    <property type="entry name" value="Alkaline_phosphatase_core_sf"/>
</dbReference>
<comment type="caution">
    <text evidence="8">The sequence shown here is derived from an EMBL/GenBank/DDBJ whole genome shotgun (WGS) entry which is preliminary data.</text>
</comment>
<keyword evidence="4" id="KW-0106">Calcium</keyword>
<reference evidence="8 9" key="1">
    <citation type="journal article" date="2014" name="Mol. Plant">
        <title>Chromosome Scale Genome Assembly and Transcriptome Profiling of Nannochloropsis gaditana in Nitrogen Depletion.</title>
        <authorList>
            <person name="Corteggiani Carpinelli E."/>
            <person name="Telatin A."/>
            <person name="Vitulo N."/>
            <person name="Forcato C."/>
            <person name="D'Angelo M."/>
            <person name="Schiavon R."/>
            <person name="Vezzi A."/>
            <person name="Giacometti G.M."/>
            <person name="Morosinotto T."/>
            <person name="Valle G."/>
        </authorList>
    </citation>
    <scope>NUCLEOTIDE SEQUENCE [LARGE SCALE GENOMIC DNA]</scope>
    <source>
        <strain evidence="8 9">B-31</strain>
    </source>
</reference>
<keyword evidence="6" id="KW-0472">Membrane</keyword>
<keyword evidence="6" id="KW-0812">Transmembrane</keyword>
<evidence type="ECO:0000256" key="2">
    <source>
        <dbReference type="ARBA" id="ARBA00022723"/>
    </source>
</evidence>
<dbReference type="SUPFAM" id="SSF53649">
    <property type="entry name" value="Alkaline phosphatase-like"/>
    <property type="match status" value="1"/>
</dbReference>
<dbReference type="EMBL" id="AZIL01002624">
    <property type="protein sequence ID" value="EWM21179.1"/>
    <property type="molecule type" value="Genomic_DNA"/>
</dbReference>
<evidence type="ECO:0000256" key="1">
    <source>
        <dbReference type="ARBA" id="ARBA00008779"/>
    </source>
</evidence>